<sequence length="411" mass="47961">MQARQYPFLDSDVFEIFDDLLEANLIYLPEMKRLEEAKQKNDPKYCKYHRLVGHAMQDCIMLKDKVMQLARQDAKTLYDMFLNSPWLRENDVVPSTWHQCFKYCRNGIAKRVLGDNKPFSEAKSHFVDAKYYIEILRKQERFYPQKSQNHLLSLGKLPAEATTKKLHGLNATQMMLKEKGYAIQDSRVGKVNKLIEVGFIREVKYSLWISSVVPIRMNNGQIRVCVDFRDPNNACPKDEFLLPIVELMIDATVGHETLSFMDGSSGYNQIRMAPTDEELTAFHTPKGIYCYKVMSFGLKNAGATYQRAMQRIFDDMYVDDLVVKSKKREDHFHDLRKANPLKYVMAKPVHSDRLSRWYLQLQQFKITYVSQKTVKGQVLADFLADHRMLTEWELSDDLPDEDVLVIEVTRP</sequence>
<dbReference type="Pfam" id="PF00078">
    <property type="entry name" value="RVT_1"/>
    <property type="match status" value="1"/>
</dbReference>
<dbReference type="PANTHER" id="PTHR24559">
    <property type="entry name" value="TRANSPOSON TY3-I GAG-POL POLYPROTEIN"/>
    <property type="match status" value="1"/>
</dbReference>
<name>A0AAE2BLC3_9LAMI</name>
<dbReference type="Proteomes" id="UP001289374">
    <property type="component" value="Unassembled WGS sequence"/>
</dbReference>
<dbReference type="InterPro" id="IPR043128">
    <property type="entry name" value="Rev_trsase/Diguanyl_cyclase"/>
</dbReference>
<evidence type="ECO:0000313" key="2">
    <source>
        <dbReference type="EMBL" id="KAK4389612.1"/>
    </source>
</evidence>
<dbReference type="AlphaFoldDB" id="A0AAE2BLC3"/>
<keyword evidence="3" id="KW-1185">Reference proteome</keyword>
<feature type="domain" description="Reverse transcriptase" evidence="1">
    <location>
        <begin position="219"/>
        <end position="336"/>
    </location>
</feature>
<dbReference type="PANTHER" id="PTHR24559:SF439">
    <property type="entry name" value="RETROTRANSPOSON, UNCLASSIFIED-LIKE PROTEIN"/>
    <property type="match status" value="1"/>
</dbReference>
<evidence type="ECO:0000313" key="3">
    <source>
        <dbReference type="Proteomes" id="UP001289374"/>
    </source>
</evidence>
<dbReference type="CDD" id="cd01647">
    <property type="entry name" value="RT_LTR"/>
    <property type="match status" value="1"/>
</dbReference>
<evidence type="ECO:0000259" key="1">
    <source>
        <dbReference type="Pfam" id="PF00078"/>
    </source>
</evidence>
<dbReference type="InterPro" id="IPR043502">
    <property type="entry name" value="DNA/RNA_pol_sf"/>
</dbReference>
<reference evidence="2" key="2">
    <citation type="journal article" date="2024" name="Plant">
        <title>Genomic evolution and insights into agronomic trait innovations of Sesamum species.</title>
        <authorList>
            <person name="Miao H."/>
            <person name="Wang L."/>
            <person name="Qu L."/>
            <person name="Liu H."/>
            <person name="Sun Y."/>
            <person name="Le M."/>
            <person name="Wang Q."/>
            <person name="Wei S."/>
            <person name="Zheng Y."/>
            <person name="Lin W."/>
            <person name="Duan Y."/>
            <person name="Cao H."/>
            <person name="Xiong S."/>
            <person name="Wang X."/>
            <person name="Wei L."/>
            <person name="Li C."/>
            <person name="Ma Q."/>
            <person name="Ju M."/>
            <person name="Zhao R."/>
            <person name="Li G."/>
            <person name="Mu C."/>
            <person name="Tian Q."/>
            <person name="Mei H."/>
            <person name="Zhang T."/>
            <person name="Gao T."/>
            <person name="Zhang H."/>
        </authorList>
    </citation>
    <scope>NUCLEOTIDE SEQUENCE</scope>
    <source>
        <strain evidence="2">K16</strain>
    </source>
</reference>
<dbReference type="EMBL" id="JACGWL010000013">
    <property type="protein sequence ID" value="KAK4389612.1"/>
    <property type="molecule type" value="Genomic_DNA"/>
</dbReference>
<dbReference type="Gene3D" id="3.30.70.270">
    <property type="match status" value="1"/>
</dbReference>
<protein>
    <recommendedName>
        <fullName evidence="1">Reverse transcriptase domain-containing protein</fullName>
    </recommendedName>
</protein>
<proteinExistence type="predicted"/>
<accession>A0AAE2BLC3</accession>
<dbReference type="SUPFAM" id="SSF56672">
    <property type="entry name" value="DNA/RNA polymerases"/>
    <property type="match status" value="1"/>
</dbReference>
<reference evidence="2" key="1">
    <citation type="submission" date="2020-06" db="EMBL/GenBank/DDBJ databases">
        <authorList>
            <person name="Li T."/>
            <person name="Hu X."/>
            <person name="Zhang T."/>
            <person name="Song X."/>
            <person name="Zhang H."/>
            <person name="Dai N."/>
            <person name="Sheng W."/>
            <person name="Hou X."/>
            <person name="Wei L."/>
        </authorList>
    </citation>
    <scope>NUCLEOTIDE SEQUENCE</scope>
    <source>
        <strain evidence="2">K16</strain>
        <tissue evidence="2">Leaf</tissue>
    </source>
</reference>
<comment type="caution">
    <text evidence="2">The sequence shown here is derived from an EMBL/GenBank/DDBJ whole genome shotgun (WGS) entry which is preliminary data.</text>
</comment>
<dbReference type="InterPro" id="IPR000477">
    <property type="entry name" value="RT_dom"/>
</dbReference>
<organism evidence="2 3">
    <name type="scientific">Sesamum angolense</name>
    <dbReference type="NCBI Taxonomy" id="2727404"/>
    <lineage>
        <taxon>Eukaryota</taxon>
        <taxon>Viridiplantae</taxon>
        <taxon>Streptophyta</taxon>
        <taxon>Embryophyta</taxon>
        <taxon>Tracheophyta</taxon>
        <taxon>Spermatophyta</taxon>
        <taxon>Magnoliopsida</taxon>
        <taxon>eudicotyledons</taxon>
        <taxon>Gunneridae</taxon>
        <taxon>Pentapetalae</taxon>
        <taxon>asterids</taxon>
        <taxon>lamiids</taxon>
        <taxon>Lamiales</taxon>
        <taxon>Pedaliaceae</taxon>
        <taxon>Sesamum</taxon>
    </lineage>
</organism>
<dbReference type="InterPro" id="IPR053134">
    <property type="entry name" value="RNA-dir_DNA_polymerase"/>
</dbReference>
<gene>
    <name evidence="2" type="ORF">Sango_2298200</name>
</gene>
<dbReference type="Gene3D" id="3.10.10.10">
    <property type="entry name" value="HIV Type 1 Reverse Transcriptase, subunit A, domain 1"/>
    <property type="match status" value="1"/>
</dbReference>